<dbReference type="AlphaFoldDB" id="A0A2S9XA55"/>
<dbReference type="Gene3D" id="2.40.160.10">
    <property type="entry name" value="Porin"/>
    <property type="match status" value="1"/>
</dbReference>
<reference evidence="4 5" key="1">
    <citation type="submission" date="2017-01" db="EMBL/GenBank/DDBJ databases">
        <title>New insights into the genetic diversity of Chromobacterium isolated from tropical freshwater lake.</title>
        <authorList>
            <person name="Santos A.B."/>
            <person name="Nascimento A.M."/>
            <person name="Da Silva P.C."/>
        </authorList>
    </citation>
    <scope>NUCLEOTIDE SEQUENCE [LARGE SCALE GENOMIC DNA]</scope>
    <source>
        <strain evidence="4 5">56AF</strain>
    </source>
</reference>
<dbReference type="Pfam" id="PF03573">
    <property type="entry name" value="OprD"/>
    <property type="match status" value="1"/>
</dbReference>
<accession>A0A2S9XA55</accession>
<evidence type="ECO:0000313" key="4">
    <source>
        <dbReference type="EMBL" id="PRP72613.1"/>
    </source>
</evidence>
<keyword evidence="3" id="KW-0732">Signal</keyword>
<evidence type="ECO:0000256" key="3">
    <source>
        <dbReference type="ARBA" id="ARBA00022729"/>
    </source>
</evidence>
<dbReference type="EMBL" id="MTBD01000001">
    <property type="protein sequence ID" value="PRP72613.1"/>
    <property type="molecule type" value="Genomic_DNA"/>
</dbReference>
<keyword evidence="2" id="KW-0813">Transport</keyword>
<protein>
    <recommendedName>
        <fullName evidence="6">Porin</fullName>
    </recommendedName>
</protein>
<comment type="caution">
    <text evidence="4">The sequence shown here is derived from an EMBL/GenBank/DDBJ whole genome shotgun (WGS) entry which is preliminary data.</text>
</comment>
<dbReference type="Proteomes" id="UP000239469">
    <property type="component" value="Unassembled WGS sequence"/>
</dbReference>
<evidence type="ECO:0008006" key="6">
    <source>
        <dbReference type="Google" id="ProtNLM"/>
    </source>
</evidence>
<dbReference type="PANTHER" id="PTHR34596:SF2">
    <property type="entry name" value="CHITOPORIN"/>
    <property type="match status" value="1"/>
</dbReference>
<dbReference type="InterPro" id="IPR023614">
    <property type="entry name" value="Porin_dom_sf"/>
</dbReference>
<evidence type="ECO:0000256" key="1">
    <source>
        <dbReference type="ARBA" id="ARBA00009075"/>
    </source>
</evidence>
<gene>
    <name evidence="4" type="ORF">BUE93_00850</name>
</gene>
<dbReference type="GO" id="GO:0015288">
    <property type="term" value="F:porin activity"/>
    <property type="evidence" value="ECO:0007669"/>
    <property type="project" value="TreeGrafter"/>
</dbReference>
<proteinExistence type="inferred from homology"/>
<evidence type="ECO:0000256" key="2">
    <source>
        <dbReference type="ARBA" id="ARBA00022448"/>
    </source>
</evidence>
<comment type="similarity">
    <text evidence="1">Belongs to the outer membrane porin (Opr) (TC 1.B.25) family.</text>
</comment>
<dbReference type="GO" id="GO:0016020">
    <property type="term" value="C:membrane"/>
    <property type="evidence" value="ECO:0007669"/>
    <property type="project" value="InterPro"/>
</dbReference>
<dbReference type="PANTHER" id="PTHR34596">
    <property type="entry name" value="CHITOPORIN"/>
    <property type="match status" value="1"/>
</dbReference>
<name>A0A2S9XA55_9NEIS</name>
<sequence length="461" mass="50035">MAVLAAFTGVALAAEEPAVPPASDGPAMKGTAQAIPESNVYDLLTKSETTLSAIYYGRDRQDQTPGSNNGDIHVNALNLGLNFKSGYAWDHLGFDAAAHAALRLNNGLGWSEVLYHDVNDKSDPSEEGRGKDKSTAVLSQAALKFRQNADGQGLSARLGYTPISIGTMGTSGGLQSHAYRGFEGKYKFGDFEVGYGWADQFRNEWDNQFRDMTNKWHQNRAPYNDGSKIDYVHSLGLRYAPKNWFVDVGFGEGKDYRSNYQIAASYTWQLGADSLTATGYYIGAKYKANGLYSLDGKKPIADPKREWHASGSLSYTTGGLTLMGGYGTTHSPDSGEMNFRLTSWANSDNRNFIQTWGQLDDFVWDGTKVFKVGLSYDFGKVGVAGLSAGISANFASGMKNGPNKADTKAEEIDFNVGYTVQSGFLKGASIGVYPAQLRTHGFSGKADRNDVKVIASYSKTF</sequence>
<organism evidence="4 5">
    <name type="scientific">Chromobacterium amazonense</name>
    <dbReference type="NCBI Taxonomy" id="1382803"/>
    <lineage>
        <taxon>Bacteria</taxon>
        <taxon>Pseudomonadati</taxon>
        <taxon>Pseudomonadota</taxon>
        <taxon>Betaproteobacteria</taxon>
        <taxon>Neisseriales</taxon>
        <taxon>Chromobacteriaceae</taxon>
        <taxon>Chromobacterium</taxon>
    </lineage>
</organism>
<evidence type="ECO:0000313" key="5">
    <source>
        <dbReference type="Proteomes" id="UP000239469"/>
    </source>
</evidence>
<dbReference type="InterPro" id="IPR005318">
    <property type="entry name" value="OM_porin_bac"/>
</dbReference>